<evidence type="ECO:0000313" key="3">
    <source>
        <dbReference type="EMBL" id="QBX55797.1"/>
    </source>
</evidence>
<sequence>MNDSHTLGRWLVDSARRHPTKVAIDDRGVRVSYDELERRSDELARAFVRAGYAAGDRVATLSGNSAEHVVLFFACAKAGLAMVPLSWRLTASELGPVLATARPALLVAEEELLRLAREATHVGDVSVALTTPGSTGVESTVPARVLPPGEAWPAQRDAVDDDPVLVIFTSGSEAAPKGVVLTHANCFWNSLAMAQTIGLSEHDVVLATLPQFHVAAWNCQPLAAWWHGATVVLERSFEPARVLRLVGDRGVTTTMSVPTQLHLLAADPAFASADLTSLRQVVVGGASMSESLNAVWAEHGVQVAHGYGLTEASPNVLYLPPSRAADHPGAVGWPYPHVEVRLVDLDGDVVEGPGAGELQVRGPGVFAGYLHDPGRTRAAFTGDWLRTGDLAERDGDGCYRIVDRLKHIYISGGENVAPAEVEAVLVRHPLVADAAVVAVPDEVWGEVGVAFVQPVAGVGLTAAEVLEHAREHLADFKLPRQVHVLGELPRTGIGKVARADLRSHAFSPGAAPAAPREDRTP</sequence>
<dbReference type="EMBL" id="CP038436">
    <property type="protein sequence ID" value="QBX55797.1"/>
    <property type="molecule type" value="Genomic_DNA"/>
</dbReference>
<dbReference type="InterPro" id="IPR045851">
    <property type="entry name" value="AMP-bd_C_sf"/>
</dbReference>
<dbReference type="RefSeq" id="WP_135267788.1">
    <property type="nucleotide sequence ID" value="NZ_CP038436.1"/>
</dbReference>
<dbReference type="SUPFAM" id="SSF56801">
    <property type="entry name" value="Acetyl-CoA synthetase-like"/>
    <property type="match status" value="1"/>
</dbReference>
<organism evidence="3 4">
    <name type="scientific">Nocardioides seonyuensis</name>
    <dbReference type="NCBI Taxonomy" id="2518371"/>
    <lineage>
        <taxon>Bacteria</taxon>
        <taxon>Bacillati</taxon>
        <taxon>Actinomycetota</taxon>
        <taxon>Actinomycetes</taxon>
        <taxon>Propionibacteriales</taxon>
        <taxon>Nocardioidaceae</taxon>
        <taxon>Nocardioides</taxon>
    </lineage>
</organism>
<protein>
    <submittedName>
        <fullName evidence="3">Long-chain fatty acid--CoA ligase</fullName>
    </submittedName>
</protein>
<dbReference type="GO" id="GO:0016878">
    <property type="term" value="F:acid-thiol ligase activity"/>
    <property type="evidence" value="ECO:0007669"/>
    <property type="project" value="UniProtKB-ARBA"/>
</dbReference>
<dbReference type="Gene3D" id="3.30.300.30">
    <property type="match status" value="1"/>
</dbReference>
<dbReference type="AlphaFoldDB" id="A0A4P7IHW9"/>
<dbReference type="InterPro" id="IPR042099">
    <property type="entry name" value="ANL_N_sf"/>
</dbReference>
<dbReference type="PANTHER" id="PTHR43767">
    <property type="entry name" value="LONG-CHAIN-FATTY-ACID--COA LIGASE"/>
    <property type="match status" value="1"/>
</dbReference>
<evidence type="ECO:0000259" key="1">
    <source>
        <dbReference type="Pfam" id="PF00501"/>
    </source>
</evidence>
<keyword evidence="4" id="KW-1185">Reference proteome</keyword>
<accession>A0A4P7IHW9</accession>
<dbReference type="InterPro" id="IPR050237">
    <property type="entry name" value="ATP-dep_AMP-bd_enzyme"/>
</dbReference>
<proteinExistence type="predicted"/>
<gene>
    <name evidence="3" type="ORF">EXE58_10225</name>
</gene>
<dbReference type="KEGG" id="nsn:EXE58_10225"/>
<dbReference type="Gene3D" id="3.40.50.12780">
    <property type="entry name" value="N-terminal domain of ligase-like"/>
    <property type="match status" value="1"/>
</dbReference>
<reference evidence="3 4" key="1">
    <citation type="submission" date="2019-03" db="EMBL/GenBank/DDBJ databases">
        <title>Three New Species of Nocardioides, Nocardioides euryhalodurans sp. nov., Nocardioides seonyuensis sp. nov. and Nocardioides eburneoflavus sp. nov. Iolated from Soil.</title>
        <authorList>
            <person name="Roh S.G."/>
            <person name="Lee C."/>
            <person name="Kim M.-K."/>
            <person name="Kim S.B."/>
        </authorList>
    </citation>
    <scope>NUCLEOTIDE SEQUENCE [LARGE SCALE GENOMIC DNA]</scope>
    <source>
        <strain evidence="3 4">MMS17-SY207-3</strain>
    </source>
</reference>
<dbReference type="InterPro" id="IPR000873">
    <property type="entry name" value="AMP-dep_synth/lig_dom"/>
</dbReference>
<dbReference type="PANTHER" id="PTHR43767:SF1">
    <property type="entry name" value="NONRIBOSOMAL PEPTIDE SYNTHASE PES1 (EUROFUNG)-RELATED"/>
    <property type="match status" value="1"/>
</dbReference>
<dbReference type="OrthoDB" id="9803968at2"/>
<feature type="domain" description="AMP-dependent synthetase/ligase" evidence="1">
    <location>
        <begin position="13"/>
        <end position="370"/>
    </location>
</feature>
<dbReference type="Proteomes" id="UP000294853">
    <property type="component" value="Chromosome"/>
</dbReference>
<keyword evidence="3" id="KW-0436">Ligase</keyword>
<feature type="domain" description="AMP-binding enzyme C-terminal" evidence="2">
    <location>
        <begin position="420"/>
        <end position="495"/>
    </location>
</feature>
<evidence type="ECO:0000313" key="4">
    <source>
        <dbReference type="Proteomes" id="UP000294853"/>
    </source>
</evidence>
<dbReference type="Pfam" id="PF00501">
    <property type="entry name" value="AMP-binding"/>
    <property type="match status" value="1"/>
</dbReference>
<evidence type="ECO:0000259" key="2">
    <source>
        <dbReference type="Pfam" id="PF13193"/>
    </source>
</evidence>
<name>A0A4P7IHW9_9ACTN</name>
<dbReference type="InterPro" id="IPR025110">
    <property type="entry name" value="AMP-bd_C"/>
</dbReference>
<dbReference type="Pfam" id="PF13193">
    <property type="entry name" value="AMP-binding_C"/>
    <property type="match status" value="1"/>
</dbReference>